<evidence type="ECO:0000256" key="5">
    <source>
        <dbReference type="RuleBase" id="RU362125"/>
    </source>
</evidence>
<comment type="caution">
    <text evidence="10">The sequence shown here is derived from an EMBL/GenBank/DDBJ whole genome shotgun (WGS) entry which is preliminary data.</text>
</comment>
<keyword evidence="4 5" id="KW-0274">FAD</keyword>
<dbReference type="PROSITE" id="PS00072">
    <property type="entry name" value="ACYL_COA_DH_1"/>
    <property type="match status" value="1"/>
</dbReference>
<organism evidence="10 11">
    <name type="scientific">Piscibacillus salipiscarius</name>
    <dbReference type="NCBI Taxonomy" id="299480"/>
    <lineage>
        <taxon>Bacteria</taxon>
        <taxon>Bacillati</taxon>
        <taxon>Bacillota</taxon>
        <taxon>Bacilli</taxon>
        <taxon>Bacillales</taxon>
        <taxon>Bacillaceae</taxon>
        <taxon>Piscibacillus</taxon>
    </lineage>
</organism>
<evidence type="ECO:0000256" key="4">
    <source>
        <dbReference type="ARBA" id="ARBA00022827"/>
    </source>
</evidence>
<dbReference type="PANTHER" id="PTHR43884:SF12">
    <property type="entry name" value="ISOVALERYL-COA DEHYDROGENASE, MITOCHONDRIAL-RELATED"/>
    <property type="match status" value="1"/>
</dbReference>
<dbReference type="Gene3D" id="1.20.140.10">
    <property type="entry name" value="Butyryl-CoA Dehydrogenase, subunit A, domain 3"/>
    <property type="match status" value="1"/>
</dbReference>
<feature type="domain" description="Acyl-CoA oxidase/dehydrogenase middle" evidence="8">
    <location>
        <begin position="130"/>
        <end position="225"/>
    </location>
</feature>
<dbReference type="SUPFAM" id="SSF47203">
    <property type="entry name" value="Acyl-CoA dehydrogenase C-terminal domain-like"/>
    <property type="match status" value="1"/>
</dbReference>
<dbReference type="Pfam" id="PF02770">
    <property type="entry name" value="Acyl-CoA_dh_M"/>
    <property type="match status" value="1"/>
</dbReference>
<proteinExistence type="inferred from homology"/>
<dbReference type="RefSeq" id="WP_054753769.1">
    <property type="nucleotide sequence ID" value="NZ_JBHUMZ010000023.1"/>
</dbReference>
<evidence type="ECO:0000256" key="2">
    <source>
        <dbReference type="ARBA" id="ARBA00009347"/>
    </source>
</evidence>
<comment type="cofactor">
    <cofactor evidence="1 5">
        <name>FAD</name>
        <dbReference type="ChEBI" id="CHEBI:57692"/>
    </cofactor>
</comment>
<dbReference type="InterPro" id="IPR037069">
    <property type="entry name" value="AcylCoA_DH/ox_N_sf"/>
</dbReference>
<evidence type="ECO:0000256" key="3">
    <source>
        <dbReference type="ARBA" id="ARBA00022630"/>
    </source>
</evidence>
<evidence type="ECO:0000259" key="9">
    <source>
        <dbReference type="Pfam" id="PF02771"/>
    </source>
</evidence>
<keyword evidence="11" id="KW-1185">Reference proteome</keyword>
<keyword evidence="5 10" id="KW-0560">Oxidoreductase</keyword>
<protein>
    <submittedName>
        <fullName evidence="10">Acyl-CoA dehydrogenase family protein</fullName>
        <ecNumber evidence="10">1.-.-.-</ecNumber>
    </submittedName>
</protein>
<sequence>MISFELSEQQKQIKEMTHWFAEHEMRPIAMEADRLERVPDDWLEQVNKMGIHLNTSSFSSDQKSQGPKKEREGNRMGVLATEEMAWGDPAVTLSLPGAGLGGPPIESSGTPEQKERFLTIFKKDQPRWGAYALTEPDAGSDASGIRTTAKKVEGGYILSGQKIFITNGGRASWVVVFATVDPSLGRAGQRAFVVEKGTPGFSCTKLVKKMGLRANETAELLFEDCFVPDENLLGGEELYQVSGSKPSGFQVAMKTFDSTRPIVASMAIGIARAAYEYTLDLVKREFPKHGKLYHLATELLAEAEQDIAAARLLTWEAAWKADLGMANAKEAAMCKAYSGQMSLEVCSKCLELLGPLGLDGHIVEKLYRDVKVFDIFEGTNEVQHLVIARRQYEPYNIKV</sequence>
<dbReference type="Gene3D" id="1.10.540.10">
    <property type="entry name" value="Acyl-CoA dehydrogenase/oxidase, N-terminal domain"/>
    <property type="match status" value="1"/>
</dbReference>
<gene>
    <name evidence="10" type="ORF">ACFSW4_10790</name>
</gene>
<dbReference type="InterPro" id="IPR036250">
    <property type="entry name" value="AcylCo_DH-like_C"/>
</dbReference>
<dbReference type="EC" id="1.-.-.-" evidence="10"/>
<evidence type="ECO:0000313" key="10">
    <source>
        <dbReference type="EMBL" id="MFD2639354.1"/>
    </source>
</evidence>
<dbReference type="SUPFAM" id="SSF56645">
    <property type="entry name" value="Acyl-CoA dehydrogenase NM domain-like"/>
    <property type="match status" value="1"/>
</dbReference>
<dbReference type="Proteomes" id="UP001597452">
    <property type="component" value="Unassembled WGS sequence"/>
</dbReference>
<dbReference type="Pfam" id="PF00441">
    <property type="entry name" value="Acyl-CoA_dh_1"/>
    <property type="match status" value="1"/>
</dbReference>
<evidence type="ECO:0000256" key="1">
    <source>
        <dbReference type="ARBA" id="ARBA00001974"/>
    </source>
</evidence>
<dbReference type="GO" id="GO:0016491">
    <property type="term" value="F:oxidoreductase activity"/>
    <property type="evidence" value="ECO:0007669"/>
    <property type="project" value="UniProtKB-KW"/>
</dbReference>
<dbReference type="Gene3D" id="2.40.110.10">
    <property type="entry name" value="Butyryl-CoA Dehydrogenase, subunit A, domain 2"/>
    <property type="match status" value="1"/>
</dbReference>
<evidence type="ECO:0000313" key="11">
    <source>
        <dbReference type="Proteomes" id="UP001597452"/>
    </source>
</evidence>
<name>A0ABW5QBG7_9BACI</name>
<reference evidence="11" key="1">
    <citation type="journal article" date="2019" name="Int. J. Syst. Evol. Microbiol.">
        <title>The Global Catalogue of Microorganisms (GCM) 10K type strain sequencing project: providing services to taxonomists for standard genome sequencing and annotation.</title>
        <authorList>
            <consortium name="The Broad Institute Genomics Platform"/>
            <consortium name="The Broad Institute Genome Sequencing Center for Infectious Disease"/>
            <person name="Wu L."/>
            <person name="Ma J."/>
        </authorList>
    </citation>
    <scope>NUCLEOTIDE SEQUENCE [LARGE SCALE GENOMIC DNA]</scope>
    <source>
        <strain evidence="11">TISTR 1571</strain>
    </source>
</reference>
<dbReference type="InterPro" id="IPR046373">
    <property type="entry name" value="Acyl-CoA_Oxase/DH_mid-dom_sf"/>
</dbReference>
<dbReference type="InterPro" id="IPR009075">
    <property type="entry name" value="AcylCo_DH/oxidase_C"/>
</dbReference>
<comment type="similarity">
    <text evidence="2 5">Belongs to the acyl-CoA dehydrogenase family.</text>
</comment>
<dbReference type="InterPro" id="IPR013786">
    <property type="entry name" value="AcylCoA_DH/ox_N"/>
</dbReference>
<feature type="domain" description="Acyl-CoA dehydrogenase/oxidase N-terminal" evidence="9">
    <location>
        <begin position="7"/>
        <end position="119"/>
    </location>
</feature>
<evidence type="ECO:0000259" key="7">
    <source>
        <dbReference type="Pfam" id="PF00441"/>
    </source>
</evidence>
<dbReference type="InterPro" id="IPR006089">
    <property type="entry name" value="Acyl-CoA_DH_CS"/>
</dbReference>
<dbReference type="InterPro" id="IPR009100">
    <property type="entry name" value="AcylCoA_DH/oxidase_NM_dom_sf"/>
</dbReference>
<dbReference type="EMBL" id="JBHUMZ010000023">
    <property type="protein sequence ID" value="MFD2639354.1"/>
    <property type="molecule type" value="Genomic_DNA"/>
</dbReference>
<dbReference type="InterPro" id="IPR006091">
    <property type="entry name" value="Acyl-CoA_Oxase/DH_mid-dom"/>
</dbReference>
<feature type="region of interest" description="Disordered" evidence="6">
    <location>
        <begin position="53"/>
        <end position="74"/>
    </location>
</feature>
<evidence type="ECO:0000256" key="6">
    <source>
        <dbReference type="SAM" id="MobiDB-lite"/>
    </source>
</evidence>
<accession>A0ABW5QBG7</accession>
<evidence type="ECO:0000259" key="8">
    <source>
        <dbReference type="Pfam" id="PF02770"/>
    </source>
</evidence>
<keyword evidence="3 5" id="KW-0285">Flavoprotein</keyword>
<feature type="compositionally biased region" description="Polar residues" evidence="6">
    <location>
        <begin position="53"/>
        <end position="65"/>
    </location>
</feature>
<dbReference type="Pfam" id="PF02771">
    <property type="entry name" value="Acyl-CoA_dh_N"/>
    <property type="match status" value="1"/>
</dbReference>
<feature type="domain" description="Acyl-CoA dehydrogenase/oxidase C-terminal" evidence="7">
    <location>
        <begin position="247"/>
        <end position="390"/>
    </location>
</feature>
<dbReference type="PANTHER" id="PTHR43884">
    <property type="entry name" value="ACYL-COA DEHYDROGENASE"/>
    <property type="match status" value="1"/>
</dbReference>